<proteinExistence type="inferred from homology"/>
<evidence type="ECO:0000256" key="1">
    <source>
        <dbReference type="ARBA" id="ARBA00000852"/>
    </source>
</evidence>
<comment type="catalytic activity">
    <reaction evidence="1 8">
        <text>malonyl-[ACP] + S-adenosyl-L-methionine = malonyl-[ACP] methyl ester + S-adenosyl-L-homocysteine</text>
        <dbReference type="Rhea" id="RHEA:17105"/>
        <dbReference type="Rhea" id="RHEA-COMP:9623"/>
        <dbReference type="Rhea" id="RHEA-COMP:9954"/>
        <dbReference type="ChEBI" id="CHEBI:57856"/>
        <dbReference type="ChEBI" id="CHEBI:59789"/>
        <dbReference type="ChEBI" id="CHEBI:78449"/>
        <dbReference type="ChEBI" id="CHEBI:78845"/>
        <dbReference type="EC" id="2.1.1.197"/>
    </reaction>
</comment>
<dbReference type="Proteomes" id="UP000231658">
    <property type="component" value="Unassembled WGS sequence"/>
</dbReference>
<dbReference type="Gene3D" id="3.40.50.150">
    <property type="entry name" value="Vaccinia Virus protein VP39"/>
    <property type="match status" value="1"/>
</dbReference>
<keyword evidence="11" id="KW-1185">Reference proteome</keyword>
<name>A0A1C3RC74_9PROT</name>
<dbReference type="AlphaFoldDB" id="A0A1C3RC74"/>
<gene>
    <name evidence="8" type="primary">bioC</name>
    <name evidence="10" type="ORF">MTBPR1_10130</name>
</gene>
<keyword evidence="6 8" id="KW-0949">S-adenosyl-L-methionine</keyword>
<keyword evidence="7 8" id="KW-0093">Biotin biosynthesis</keyword>
<evidence type="ECO:0000256" key="5">
    <source>
        <dbReference type="ARBA" id="ARBA00022679"/>
    </source>
</evidence>
<dbReference type="InterPro" id="IPR029063">
    <property type="entry name" value="SAM-dependent_MTases_sf"/>
</dbReference>
<protein>
    <recommendedName>
        <fullName evidence="3 8">Malonyl-[acyl-carrier protein] O-methyltransferase</fullName>
        <shortName evidence="8">Malonyl-ACP O-methyltransferase</shortName>
        <ecNumber evidence="3 8">2.1.1.197</ecNumber>
    </recommendedName>
    <alternativeName>
        <fullName evidence="8">Biotin synthesis protein BioC</fullName>
    </alternativeName>
</protein>
<sequence length="254" mass="28408">MNKKHIARSFGKASSTYESEAPVQKWTANYLSSYIDGLGINHPARCLEIGCGTGFLTQLMLAQYPKADWVITDLSDKMLQQCQALNGEGPSYYVMDGENPDVEGGFDLIVSSLAFQWFHDFEASCQKLVSLLNPNGRLVFTTLGQSTFQQWRDNLEKLDMPAGIHLYPALEKIQQLELTNCDYTFKNEIRTQYYETGLTFLRALKAIGAQAPQKGYRPLNGGEMRKVLKSLEASGDCSMTYEIIIGDIKKTGNS</sequence>
<feature type="domain" description="Methyltransferase type 11" evidence="9">
    <location>
        <begin position="47"/>
        <end position="140"/>
    </location>
</feature>
<evidence type="ECO:0000256" key="7">
    <source>
        <dbReference type="ARBA" id="ARBA00022756"/>
    </source>
</evidence>
<evidence type="ECO:0000256" key="4">
    <source>
        <dbReference type="ARBA" id="ARBA00022603"/>
    </source>
</evidence>
<evidence type="ECO:0000313" key="10">
    <source>
        <dbReference type="EMBL" id="SCA54883.1"/>
    </source>
</evidence>
<dbReference type="InterPro" id="IPR013216">
    <property type="entry name" value="Methyltransf_11"/>
</dbReference>
<dbReference type="GO" id="GO:0032259">
    <property type="term" value="P:methylation"/>
    <property type="evidence" value="ECO:0007669"/>
    <property type="project" value="UniProtKB-KW"/>
</dbReference>
<keyword evidence="4 8" id="KW-0489">Methyltransferase</keyword>
<dbReference type="InterPro" id="IPR011814">
    <property type="entry name" value="BioC"/>
</dbReference>
<evidence type="ECO:0000256" key="8">
    <source>
        <dbReference type="HAMAP-Rule" id="MF_00835"/>
    </source>
</evidence>
<evidence type="ECO:0000259" key="9">
    <source>
        <dbReference type="Pfam" id="PF08241"/>
    </source>
</evidence>
<dbReference type="Pfam" id="PF08241">
    <property type="entry name" value="Methyltransf_11"/>
    <property type="match status" value="1"/>
</dbReference>
<evidence type="ECO:0000313" key="11">
    <source>
        <dbReference type="Proteomes" id="UP000231658"/>
    </source>
</evidence>
<evidence type="ECO:0000256" key="3">
    <source>
        <dbReference type="ARBA" id="ARBA00012327"/>
    </source>
</evidence>
<dbReference type="OrthoDB" id="9802097at2"/>
<dbReference type="STRING" id="1867952.MTBPR1_10130"/>
<dbReference type="RefSeq" id="WP_069185619.1">
    <property type="nucleotide sequence ID" value="NZ_FLYE01000001.1"/>
</dbReference>
<dbReference type="HAMAP" id="MF_00835">
    <property type="entry name" value="BioC"/>
    <property type="match status" value="1"/>
</dbReference>
<dbReference type="GO" id="GO:0010340">
    <property type="term" value="F:carboxyl-O-methyltransferase activity"/>
    <property type="evidence" value="ECO:0007669"/>
    <property type="project" value="UniProtKB-UniRule"/>
</dbReference>
<keyword evidence="5 8" id="KW-0808">Transferase</keyword>
<dbReference type="GO" id="GO:0102130">
    <property type="term" value="F:malonyl-CoA methyltransferase activity"/>
    <property type="evidence" value="ECO:0007669"/>
    <property type="project" value="UniProtKB-EC"/>
</dbReference>
<dbReference type="EMBL" id="FLYE01000001">
    <property type="protein sequence ID" value="SCA54883.1"/>
    <property type="molecule type" value="Genomic_DNA"/>
</dbReference>
<dbReference type="EC" id="2.1.1.197" evidence="3 8"/>
<dbReference type="GO" id="GO:0008757">
    <property type="term" value="F:S-adenosylmethionine-dependent methyltransferase activity"/>
    <property type="evidence" value="ECO:0007669"/>
    <property type="project" value="InterPro"/>
</dbReference>
<accession>A0A1C3RC74</accession>
<evidence type="ECO:0000256" key="6">
    <source>
        <dbReference type="ARBA" id="ARBA00022691"/>
    </source>
</evidence>
<dbReference type="CDD" id="cd02440">
    <property type="entry name" value="AdoMet_MTases"/>
    <property type="match status" value="1"/>
</dbReference>
<dbReference type="PANTHER" id="PTHR43861">
    <property type="entry name" value="TRANS-ACONITATE 2-METHYLTRANSFERASE-RELATED"/>
    <property type="match status" value="1"/>
</dbReference>
<comment type="similarity">
    <text evidence="8">Belongs to the methyltransferase superfamily.</text>
</comment>
<reference evidence="10 11" key="1">
    <citation type="submission" date="2016-07" db="EMBL/GenBank/DDBJ databases">
        <authorList>
            <person name="Lefevre C.T."/>
        </authorList>
    </citation>
    <scope>NUCLEOTIDE SEQUENCE [LARGE SCALE GENOMIC DNA]</scope>
    <source>
        <strain evidence="10">PR1</strain>
    </source>
</reference>
<dbReference type="UniPathway" id="UPA00078"/>
<organism evidence="10 11">
    <name type="scientific">Candidatus Terasakiella magnetica</name>
    <dbReference type="NCBI Taxonomy" id="1867952"/>
    <lineage>
        <taxon>Bacteria</taxon>
        <taxon>Pseudomonadati</taxon>
        <taxon>Pseudomonadota</taxon>
        <taxon>Alphaproteobacteria</taxon>
        <taxon>Rhodospirillales</taxon>
        <taxon>Terasakiellaceae</taxon>
        <taxon>Terasakiella</taxon>
    </lineage>
</organism>
<dbReference type="SUPFAM" id="SSF53335">
    <property type="entry name" value="S-adenosyl-L-methionine-dependent methyltransferases"/>
    <property type="match status" value="1"/>
</dbReference>
<evidence type="ECO:0000256" key="2">
    <source>
        <dbReference type="ARBA" id="ARBA00004746"/>
    </source>
</evidence>
<dbReference type="GO" id="GO:0009102">
    <property type="term" value="P:biotin biosynthetic process"/>
    <property type="evidence" value="ECO:0007669"/>
    <property type="project" value="UniProtKB-UniRule"/>
</dbReference>
<comment type="pathway">
    <text evidence="2 8">Cofactor biosynthesis; biotin biosynthesis.</text>
</comment>
<comment type="function">
    <text evidence="8">Converts the free carboxyl group of a malonyl-thioester to its methyl ester by transfer of a methyl group from S-adenosyl-L-methionine (SAM). It allows to synthesize pimeloyl-ACP via the fatty acid synthetic pathway.</text>
</comment>